<dbReference type="OrthoDB" id="9787650at2"/>
<evidence type="ECO:0000313" key="1">
    <source>
        <dbReference type="EMBL" id="QCI21293.1"/>
    </source>
</evidence>
<reference evidence="1 2" key="2">
    <citation type="submission" date="2019-05" db="EMBL/GenBank/DDBJ databases">
        <title>Genome evolution of the obligate endosymbiont Buchnera aphidicola.</title>
        <authorList>
            <person name="Moran N.A."/>
        </authorList>
    </citation>
    <scope>NUCLEOTIDE SEQUENCE [LARGE SCALE GENOMIC DNA]</scope>
    <source>
        <strain evidence="1 2">Hla</strain>
    </source>
</reference>
<evidence type="ECO:0000313" key="2">
    <source>
        <dbReference type="Proteomes" id="UP000298738"/>
    </source>
</evidence>
<dbReference type="InterPro" id="IPR036108">
    <property type="entry name" value="4pyrrol_syn_uPrphyn_synt_sf"/>
</dbReference>
<dbReference type="Proteomes" id="UP000298738">
    <property type="component" value="Chromosome"/>
</dbReference>
<dbReference type="GO" id="GO:0004852">
    <property type="term" value="F:uroporphyrinogen-III synthase activity"/>
    <property type="evidence" value="ECO:0007669"/>
    <property type="project" value="InterPro"/>
</dbReference>
<proteinExistence type="predicted"/>
<dbReference type="Gene3D" id="3.40.50.10090">
    <property type="match status" value="2"/>
</dbReference>
<dbReference type="EMBL" id="CP034876">
    <property type="protein sequence ID" value="QCI21293.1"/>
    <property type="molecule type" value="Genomic_DNA"/>
</dbReference>
<reference evidence="1 2" key="1">
    <citation type="submission" date="2018-12" db="EMBL/GenBank/DDBJ databases">
        <authorList>
            <person name="Chong R.A."/>
        </authorList>
    </citation>
    <scope>NUCLEOTIDE SEQUENCE [LARGE SCALE GENOMIC DNA]</scope>
    <source>
        <strain evidence="1 2">Hla</strain>
    </source>
</reference>
<sequence length="115" mass="13685">MKILVMRPSPAGEELVNNLNNIGIPSWHFSLFDFYPSLSSISLSKKANELYKSNIILVFSKKSIYYTNLYLTRHNLRWPSHARYYAIGKSTAFFLYKYIKKKFFFLKKKRIVKVY</sequence>
<accession>A0A4D6XXN3</accession>
<name>A0A4D6XXN3_9GAMM</name>
<dbReference type="AlphaFoldDB" id="A0A4D6XXN3"/>
<dbReference type="SUPFAM" id="SSF69618">
    <property type="entry name" value="HemD-like"/>
    <property type="match status" value="1"/>
</dbReference>
<gene>
    <name evidence="1" type="ORF">D9V68_03030</name>
</gene>
<organism evidence="1 2">
    <name type="scientific">Buchnera aphidicola</name>
    <name type="common">Hyperomyzus lactucae</name>
    <dbReference type="NCBI Taxonomy" id="1241860"/>
    <lineage>
        <taxon>Bacteria</taxon>
        <taxon>Pseudomonadati</taxon>
        <taxon>Pseudomonadota</taxon>
        <taxon>Gammaproteobacteria</taxon>
        <taxon>Enterobacterales</taxon>
        <taxon>Erwiniaceae</taxon>
        <taxon>Buchnera</taxon>
    </lineage>
</organism>
<dbReference type="GO" id="GO:0033014">
    <property type="term" value="P:tetrapyrrole biosynthetic process"/>
    <property type="evidence" value="ECO:0007669"/>
    <property type="project" value="InterPro"/>
</dbReference>
<protein>
    <submittedName>
        <fullName evidence="1">Uroporphyrinogen-III synthase</fullName>
    </submittedName>
</protein>